<keyword evidence="2" id="KW-1185">Reference proteome</keyword>
<sequence length="106" mass="12461">MGMTRFQQLNSAQILAVFLYGKAKDKSRTEKMALAMEIQEKQQSGERLREYFYSCTSHPYFPRLYDIAGDFTRYLDKDRSLAECYTVSRSLLYGNLETTHFMETTQ</sequence>
<organism evidence="1 2">
    <name type="scientific">Syntrophus gentianae</name>
    <dbReference type="NCBI Taxonomy" id="43775"/>
    <lineage>
        <taxon>Bacteria</taxon>
        <taxon>Pseudomonadati</taxon>
        <taxon>Thermodesulfobacteriota</taxon>
        <taxon>Syntrophia</taxon>
        <taxon>Syntrophales</taxon>
        <taxon>Syntrophaceae</taxon>
        <taxon>Syntrophus</taxon>
    </lineage>
</organism>
<dbReference type="AlphaFoldDB" id="A0A1H7YNQ9"/>
<dbReference type="RefSeq" id="WP_093883838.1">
    <property type="nucleotide sequence ID" value="NZ_FOBS01000017.1"/>
</dbReference>
<reference evidence="1 2" key="1">
    <citation type="submission" date="2016-10" db="EMBL/GenBank/DDBJ databases">
        <authorList>
            <person name="de Groot N.N."/>
        </authorList>
    </citation>
    <scope>NUCLEOTIDE SEQUENCE [LARGE SCALE GENOMIC DNA]</scope>
    <source>
        <strain evidence="1 2">DSM 8423</strain>
    </source>
</reference>
<evidence type="ECO:0000313" key="1">
    <source>
        <dbReference type="EMBL" id="SEM46928.1"/>
    </source>
</evidence>
<dbReference type="EMBL" id="FOBS01000017">
    <property type="protein sequence ID" value="SEM46928.1"/>
    <property type="molecule type" value="Genomic_DNA"/>
</dbReference>
<accession>A0A1H7YNQ9</accession>
<name>A0A1H7YNQ9_9BACT</name>
<proteinExistence type="predicted"/>
<dbReference type="Proteomes" id="UP000198744">
    <property type="component" value="Unassembled WGS sequence"/>
</dbReference>
<gene>
    <name evidence="1" type="ORF">SAMN04489760_1174</name>
</gene>
<evidence type="ECO:0000313" key="2">
    <source>
        <dbReference type="Proteomes" id="UP000198744"/>
    </source>
</evidence>
<protein>
    <submittedName>
        <fullName evidence="1">Uncharacterized protein</fullName>
    </submittedName>
</protein>